<reference evidence="2" key="1">
    <citation type="journal article" date="2022" name="Nat. Commun.">
        <title>Chromosome evolution and the genetic basis of agronomically important traits in greater yam.</title>
        <authorList>
            <person name="Bredeson J.V."/>
            <person name="Lyons J.B."/>
            <person name="Oniyinde I.O."/>
            <person name="Okereke N.R."/>
            <person name="Kolade O."/>
            <person name="Nnabue I."/>
            <person name="Nwadili C.O."/>
            <person name="Hribova E."/>
            <person name="Parker M."/>
            <person name="Nwogha J."/>
            <person name="Shu S."/>
            <person name="Carlson J."/>
            <person name="Kariba R."/>
            <person name="Muthemba S."/>
            <person name="Knop K."/>
            <person name="Barton G.J."/>
            <person name="Sherwood A.V."/>
            <person name="Lopez-Montes A."/>
            <person name="Asiedu R."/>
            <person name="Jamnadass R."/>
            <person name="Muchugi A."/>
            <person name="Goodstein D."/>
            <person name="Egesi C.N."/>
            <person name="Featherston J."/>
            <person name="Asfaw A."/>
            <person name="Simpson G.G."/>
            <person name="Dolezel J."/>
            <person name="Hendre P.S."/>
            <person name="Van Deynze A."/>
            <person name="Kumar P.L."/>
            <person name="Obidiegwu J.E."/>
            <person name="Bhattacharjee R."/>
            <person name="Rokhsar D.S."/>
        </authorList>
    </citation>
    <scope>NUCLEOTIDE SEQUENCE [LARGE SCALE GENOMIC DNA]</scope>
    <source>
        <strain evidence="2">cv. TDa95/00328</strain>
    </source>
</reference>
<evidence type="ECO:0000313" key="1">
    <source>
        <dbReference type="EMBL" id="KAH7679464.1"/>
    </source>
</evidence>
<gene>
    <name evidence="1" type="ORF">IHE45_06G060200</name>
</gene>
<dbReference type="EMBL" id="CM037016">
    <property type="protein sequence ID" value="KAH7679464.1"/>
    <property type="molecule type" value="Genomic_DNA"/>
</dbReference>
<sequence length="207" mass="22781">ALLALLFSAWPLGTEAVWLNVPAGETKCVSEEIQADNIALGEYSVVVVHDNAQLDHGLPIISAKVTTPYGTIIHQKSNATEGEFAFTTSDSGNYQACFSVDPSKDGGSANINLTWKIGIAARDWASVARKENIEGVELELRKLEMVVKAMHEKLLLLRDKEANMRDMSEKTNSRVVWFSMMSLGVCILASAVQLSHLKGYFRKKKLI</sequence>
<name>A0ACB7VX85_DIOAL</name>
<accession>A0ACB7VX85</accession>
<evidence type="ECO:0000313" key="2">
    <source>
        <dbReference type="Proteomes" id="UP000827976"/>
    </source>
</evidence>
<organism evidence="1 2">
    <name type="scientific">Dioscorea alata</name>
    <name type="common">Purple yam</name>
    <dbReference type="NCBI Taxonomy" id="55571"/>
    <lineage>
        <taxon>Eukaryota</taxon>
        <taxon>Viridiplantae</taxon>
        <taxon>Streptophyta</taxon>
        <taxon>Embryophyta</taxon>
        <taxon>Tracheophyta</taxon>
        <taxon>Spermatophyta</taxon>
        <taxon>Magnoliopsida</taxon>
        <taxon>Liliopsida</taxon>
        <taxon>Dioscoreales</taxon>
        <taxon>Dioscoreaceae</taxon>
        <taxon>Dioscorea</taxon>
    </lineage>
</organism>
<dbReference type="Proteomes" id="UP000827976">
    <property type="component" value="Chromosome 6"/>
</dbReference>
<feature type="non-terminal residue" evidence="1">
    <location>
        <position position="1"/>
    </location>
</feature>
<proteinExistence type="predicted"/>
<keyword evidence="1" id="KW-0812">Transmembrane</keyword>
<keyword evidence="1" id="KW-0472">Membrane</keyword>
<comment type="caution">
    <text evidence="1">The sequence shown here is derived from an EMBL/GenBank/DDBJ whole genome shotgun (WGS) entry which is preliminary data.</text>
</comment>
<keyword evidence="2" id="KW-1185">Reference proteome</keyword>
<protein>
    <submittedName>
        <fullName evidence="1">Transmembrane emp24 domain-containing protein</fullName>
    </submittedName>
</protein>